<evidence type="ECO:0000256" key="1">
    <source>
        <dbReference type="SAM" id="MobiDB-lite"/>
    </source>
</evidence>
<accession>A0ABU6Y9P3</accession>
<feature type="compositionally biased region" description="Polar residues" evidence="1">
    <location>
        <begin position="86"/>
        <end position="95"/>
    </location>
</feature>
<gene>
    <name evidence="2" type="ORF">PIB30_028899</name>
</gene>
<sequence>MELRTKRMIEAAMKIVSRSSPNLQKWIIFDALGRKFYVARPDQDHKKKETENAVASDERSATGELEPNQKTHINTEGNGKCIAGDNNPSSYSSNDKSVDVEEEEVILFRPLTRYNSAPSYSYPSISLYEKVPPKDKDDQGLTPEDCLHCPAPVLMSQNPSQSDPRGFHGNTANKSFRQQEASIKEPSNAHTISAGPPSLSSWVLDRNMGTNGGSEQRLQPIDERASSYLDALSISKTENSVHESLYFPPTSASIPSAPLLPNNPPTISGHEYWSSASTYVTPGFVSGFQVYSNGFQQSERNSSSEWLHRYRENHTHEHFNNHMVQPTHLNDLGNHENSFHHDTYRLNNFNQYGQWGNPIPYHYTYMEPPLQPVFSYTFGAAEHSTSSQFNNFQRPSPYGCSGAVTEQLRNEPQILLEYLKEKEWRLQRDPTYMGN</sequence>
<feature type="compositionally biased region" description="Basic and acidic residues" evidence="1">
    <location>
        <begin position="42"/>
        <end position="61"/>
    </location>
</feature>
<evidence type="ECO:0000313" key="2">
    <source>
        <dbReference type="EMBL" id="MED6206656.1"/>
    </source>
</evidence>
<feature type="compositionally biased region" description="Polar residues" evidence="1">
    <location>
        <begin position="68"/>
        <end position="77"/>
    </location>
</feature>
<proteinExistence type="predicted"/>
<organism evidence="2 3">
    <name type="scientific">Stylosanthes scabra</name>
    <dbReference type="NCBI Taxonomy" id="79078"/>
    <lineage>
        <taxon>Eukaryota</taxon>
        <taxon>Viridiplantae</taxon>
        <taxon>Streptophyta</taxon>
        <taxon>Embryophyta</taxon>
        <taxon>Tracheophyta</taxon>
        <taxon>Spermatophyta</taxon>
        <taxon>Magnoliopsida</taxon>
        <taxon>eudicotyledons</taxon>
        <taxon>Gunneridae</taxon>
        <taxon>Pentapetalae</taxon>
        <taxon>rosids</taxon>
        <taxon>fabids</taxon>
        <taxon>Fabales</taxon>
        <taxon>Fabaceae</taxon>
        <taxon>Papilionoideae</taxon>
        <taxon>50 kb inversion clade</taxon>
        <taxon>dalbergioids sensu lato</taxon>
        <taxon>Dalbergieae</taxon>
        <taxon>Pterocarpus clade</taxon>
        <taxon>Stylosanthes</taxon>
    </lineage>
</organism>
<protein>
    <submittedName>
        <fullName evidence="2">Uncharacterized protein</fullName>
    </submittedName>
</protein>
<feature type="region of interest" description="Disordered" evidence="1">
    <location>
        <begin position="42"/>
        <end position="98"/>
    </location>
</feature>
<dbReference type="EMBL" id="JASCZI010241771">
    <property type="protein sequence ID" value="MED6206656.1"/>
    <property type="molecule type" value="Genomic_DNA"/>
</dbReference>
<feature type="region of interest" description="Disordered" evidence="1">
    <location>
        <begin position="177"/>
        <end position="201"/>
    </location>
</feature>
<comment type="caution">
    <text evidence="2">The sequence shown here is derived from an EMBL/GenBank/DDBJ whole genome shotgun (WGS) entry which is preliminary data.</text>
</comment>
<dbReference type="Proteomes" id="UP001341840">
    <property type="component" value="Unassembled WGS sequence"/>
</dbReference>
<reference evidence="2 3" key="1">
    <citation type="journal article" date="2023" name="Plants (Basel)">
        <title>Bridging the Gap: Combining Genomics and Transcriptomics Approaches to Understand Stylosanthes scabra, an Orphan Legume from the Brazilian Caatinga.</title>
        <authorList>
            <person name="Ferreira-Neto J.R.C."/>
            <person name="da Silva M.D."/>
            <person name="Binneck E."/>
            <person name="de Melo N.F."/>
            <person name="da Silva R.H."/>
            <person name="de Melo A.L.T.M."/>
            <person name="Pandolfi V."/>
            <person name="Bustamante F.O."/>
            <person name="Brasileiro-Vidal A.C."/>
            <person name="Benko-Iseppon A.M."/>
        </authorList>
    </citation>
    <scope>NUCLEOTIDE SEQUENCE [LARGE SCALE GENOMIC DNA]</scope>
    <source>
        <tissue evidence="2">Leaves</tissue>
    </source>
</reference>
<name>A0ABU6Y9P3_9FABA</name>
<keyword evidence="3" id="KW-1185">Reference proteome</keyword>
<evidence type="ECO:0000313" key="3">
    <source>
        <dbReference type="Proteomes" id="UP001341840"/>
    </source>
</evidence>